<keyword evidence="2 8" id="KW-0963">Cytoplasm</keyword>
<dbReference type="SUPFAM" id="SSF46767">
    <property type="entry name" value="Methylated DNA-protein cysteine methyltransferase, C-terminal domain"/>
    <property type="match status" value="1"/>
</dbReference>
<dbReference type="InterPro" id="IPR036217">
    <property type="entry name" value="MethylDNA_cys_MeTrfase_DNAb"/>
</dbReference>
<keyword evidence="5 8" id="KW-0227">DNA damage</keyword>
<evidence type="ECO:0000313" key="12">
    <source>
        <dbReference type="Proteomes" id="UP001595617"/>
    </source>
</evidence>
<dbReference type="InterPro" id="IPR008332">
    <property type="entry name" value="MethylG_MeTrfase_N"/>
</dbReference>
<sequence>MTDLIYTHMATPVGNLLISTDGKCIQHILFDDGAAAAKLQQHARQDAHPVLQLAEAQLAEYFSGARQAFDLPLNAIGTAFQQRVWNALSTIPFGQTWDYAQLAQAIGQPTAARAVGMANGRNPLSIVVPCHRVIGKNGTLTGYAGGLNRKAWLLELERAEGQVQRQ</sequence>
<comment type="caution">
    <text evidence="11">The sequence shown here is derived from an EMBL/GenBank/DDBJ whole genome shotgun (WGS) entry which is preliminary data.</text>
</comment>
<feature type="active site" description="Nucleophile; methyl group acceptor" evidence="8">
    <location>
        <position position="130"/>
    </location>
</feature>
<dbReference type="Gene3D" id="3.30.160.70">
    <property type="entry name" value="Methylated DNA-protein cysteine methyltransferase domain"/>
    <property type="match status" value="1"/>
</dbReference>
<evidence type="ECO:0000256" key="5">
    <source>
        <dbReference type="ARBA" id="ARBA00022763"/>
    </source>
</evidence>
<evidence type="ECO:0000259" key="9">
    <source>
        <dbReference type="Pfam" id="PF01035"/>
    </source>
</evidence>
<reference evidence="12" key="1">
    <citation type="journal article" date="2019" name="Int. J. Syst. Evol. Microbiol.">
        <title>The Global Catalogue of Microorganisms (GCM) 10K type strain sequencing project: providing services to taxonomists for standard genome sequencing and annotation.</title>
        <authorList>
            <consortium name="The Broad Institute Genomics Platform"/>
            <consortium name="The Broad Institute Genome Sequencing Center for Infectious Disease"/>
            <person name="Wu L."/>
            <person name="Ma J."/>
        </authorList>
    </citation>
    <scope>NUCLEOTIDE SEQUENCE [LARGE SCALE GENOMIC DNA]</scope>
    <source>
        <strain evidence="12">IBRC 10765</strain>
    </source>
</reference>
<protein>
    <recommendedName>
        <fullName evidence="8">Methylated-DNA--protein-cysteine methyltransferase</fullName>
        <ecNumber evidence="8">2.1.1.63</ecNumber>
    </recommendedName>
    <alternativeName>
        <fullName evidence="8">6-O-methylguanine-DNA methyltransferase</fullName>
        <shortName evidence="8">MGMT</shortName>
    </alternativeName>
    <alternativeName>
        <fullName evidence="8">O-6-methylguanine-DNA-alkyltransferase</fullName>
    </alternativeName>
</protein>
<evidence type="ECO:0000256" key="1">
    <source>
        <dbReference type="ARBA" id="ARBA00001286"/>
    </source>
</evidence>
<comment type="similarity">
    <text evidence="8">Belongs to the MGMT family.</text>
</comment>
<dbReference type="PANTHER" id="PTHR10815:SF5">
    <property type="entry name" value="METHYLATED-DNA--PROTEIN-CYSTEINE METHYLTRANSFERASE"/>
    <property type="match status" value="1"/>
</dbReference>
<comment type="subcellular location">
    <subcellularLocation>
        <location evidence="8">Cytoplasm</location>
    </subcellularLocation>
</comment>
<dbReference type="InterPro" id="IPR036631">
    <property type="entry name" value="MGMT_N_sf"/>
</dbReference>
<comment type="miscellaneous">
    <text evidence="8">This enzyme catalyzes only one turnover and therefore is not strictly catalytic. According to one definition, an enzyme is a biocatalyst that acts repeatedly and over many reaction cycles.</text>
</comment>
<dbReference type="InterPro" id="IPR023546">
    <property type="entry name" value="MGMT"/>
</dbReference>
<dbReference type="HAMAP" id="MF_00772">
    <property type="entry name" value="OGT"/>
    <property type="match status" value="1"/>
</dbReference>
<evidence type="ECO:0000256" key="8">
    <source>
        <dbReference type="HAMAP-Rule" id="MF_00772"/>
    </source>
</evidence>
<evidence type="ECO:0000259" key="10">
    <source>
        <dbReference type="Pfam" id="PF02870"/>
    </source>
</evidence>
<dbReference type="SUPFAM" id="SSF53155">
    <property type="entry name" value="Methylated DNA-protein cysteine methyltransferase domain"/>
    <property type="match status" value="1"/>
</dbReference>
<dbReference type="EC" id="2.1.1.63" evidence="8"/>
<proteinExistence type="inferred from homology"/>
<name>A0ABV7ZT76_9GAMM</name>
<evidence type="ECO:0000256" key="3">
    <source>
        <dbReference type="ARBA" id="ARBA00022603"/>
    </source>
</evidence>
<dbReference type="RefSeq" id="WP_380692453.1">
    <property type="nucleotide sequence ID" value="NZ_JBHRYR010000002.1"/>
</dbReference>
<dbReference type="CDD" id="cd06445">
    <property type="entry name" value="ATase"/>
    <property type="match status" value="1"/>
</dbReference>
<feature type="domain" description="Methylated-DNA-[protein]-cysteine S-methyltransferase DNA binding" evidence="9">
    <location>
        <begin position="79"/>
        <end position="158"/>
    </location>
</feature>
<dbReference type="InterPro" id="IPR001497">
    <property type="entry name" value="MethylDNA_cys_MeTrfase_AS"/>
</dbReference>
<dbReference type="Proteomes" id="UP001595617">
    <property type="component" value="Unassembled WGS sequence"/>
</dbReference>
<dbReference type="PROSITE" id="PS00374">
    <property type="entry name" value="MGMT"/>
    <property type="match status" value="1"/>
</dbReference>
<dbReference type="Pfam" id="PF02870">
    <property type="entry name" value="Methyltransf_1N"/>
    <property type="match status" value="1"/>
</dbReference>
<comment type="catalytic activity">
    <reaction evidence="1 8">
        <text>a 4-O-methyl-thymidine in DNA + L-cysteinyl-[protein] = a thymidine in DNA + S-methyl-L-cysteinyl-[protein]</text>
        <dbReference type="Rhea" id="RHEA:53428"/>
        <dbReference type="Rhea" id="RHEA-COMP:10131"/>
        <dbReference type="Rhea" id="RHEA-COMP:10132"/>
        <dbReference type="Rhea" id="RHEA-COMP:13555"/>
        <dbReference type="Rhea" id="RHEA-COMP:13556"/>
        <dbReference type="ChEBI" id="CHEBI:29950"/>
        <dbReference type="ChEBI" id="CHEBI:82612"/>
        <dbReference type="ChEBI" id="CHEBI:137386"/>
        <dbReference type="ChEBI" id="CHEBI:137387"/>
        <dbReference type="EC" id="2.1.1.63"/>
    </reaction>
</comment>
<gene>
    <name evidence="11" type="ORF">ACFOOG_00610</name>
</gene>
<evidence type="ECO:0000256" key="6">
    <source>
        <dbReference type="ARBA" id="ARBA00023204"/>
    </source>
</evidence>
<evidence type="ECO:0000313" key="11">
    <source>
        <dbReference type="EMBL" id="MFC3851316.1"/>
    </source>
</evidence>
<dbReference type="InterPro" id="IPR036388">
    <property type="entry name" value="WH-like_DNA-bd_sf"/>
</dbReference>
<comment type="catalytic activity">
    <reaction evidence="7 8">
        <text>a 6-O-methyl-2'-deoxyguanosine in DNA + L-cysteinyl-[protein] = S-methyl-L-cysteinyl-[protein] + a 2'-deoxyguanosine in DNA</text>
        <dbReference type="Rhea" id="RHEA:24000"/>
        <dbReference type="Rhea" id="RHEA-COMP:10131"/>
        <dbReference type="Rhea" id="RHEA-COMP:10132"/>
        <dbReference type="Rhea" id="RHEA-COMP:11367"/>
        <dbReference type="Rhea" id="RHEA-COMP:11368"/>
        <dbReference type="ChEBI" id="CHEBI:29950"/>
        <dbReference type="ChEBI" id="CHEBI:82612"/>
        <dbReference type="ChEBI" id="CHEBI:85445"/>
        <dbReference type="ChEBI" id="CHEBI:85448"/>
        <dbReference type="EC" id="2.1.1.63"/>
    </reaction>
</comment>
<dbReference type="Pfam" id="PF01035">
    <property type="entry name" value="DNA_binding_1"/>
    <property type="match status" value="1"/>
</dbReference>
<feature type="domain" description="Methylguanine DNA methyltransferase ribonuclease-like" evidence="10">
    <location>
        <begin position="4"/>
        <end position="74"/>
    </location>
</feature>
<evidence type="ECO:0000256" key="2">
    <source>
        <dbReference type="ARBA" id="ARBA00022490"/>
    </source>
</evidence>
<keyword evidence="3 8" id="KW-0489">Methyltransferase</keyword>
<keyword evidence="4 8" id="KW-0808">Transferase</keyword>
<dbReference type="GO" id="GO:0032259">
    <property type="term" value="P:methylation"/>
    <property type="evidence" value="ECO:0007669"/>
    <property type="project" value="UniProtKB-KW"/>
</dbReference>
<evidence type="ECO:0000256" key="7">
    <source>
        <dbReference type="ARBA" id="ARBA00049348"/>
    </source>
</evidence>
<keyword evidence="6 8" id="KW-0234">DNA repair</keyword>
<evidence type="ECO:0000256" key="4">
    <source>
        <dbReference type="ARBA" id="ARBA00022679"/>
    </source>
</evidence>
<keyword evidence="12" id="KW-1185">Reference proteome</keyword>
<accession>A0ABV7ZT76</accession>
<dbReference type="PANTHER" id="PTHR10815">
    <property type="entry name" value="METHYLATED-DNA--PROTEIN-CYSTEINE METHYLTRANSFERASE"/>
    <property type="match status" value="1"/>
</dbReference>
<organism evidence="11 12">
    <name type="scientific">Saccharospirillum mangrovi</name>
    <dbReference type="NCBI Taxonomy" id="2161747"/>
    <lineage>
        <taxon>Bacteria</taxon>
        <taxon>Pseudomonadati</taxon>
        <taxon>Pseudomonadota</taxon>
        <taxon>Gammaproteobacteria</taxon>
        <taxon>Oceanospirillales</taxon>
        <taxon>Saccharospirillaceae</taxon>
        <taxon>Saccharospirillum</taxon>
    </lineage>
</organism>
<dbReference type="EMBL" id="JBHRYR010000002">
    <property type="protein sequence ID" value="MFC3851316.1"/>
    <property type="molecule type" value="Genomic_DNA"/>
</dbReference>
<dbReference type="NCBIfam" id="TIGR00589">
    <property type="entry name" value="ogt"/>
    <property type="match status" value="1"/>
</dbReference>
<dbReference type="GO" id="GO:0003908">
    <property type="term" value="F:methylated-DNA-[protein]-cysteine S-methyltransferase activity"/>
    <property type="evidence" value="ECO:0007669"/>
    <property type="project" value="UniProtKB-EC"/>
</dbReference>
<comment type="function">
    <text evidence="8">Involved in the cellular defense against the biological effects of O6-methylguanine (O6-MeG) and O4-methylthymine (O4-MeT) in DNA. Repairs the methylated nucleobase in DNA by stoichiometrically transferring the methyl group to a cysteine residue in the enzyme. This is a suicide reaction: the enzyme is irreversibly inactivated.</text>
</comment>
<dbReference type="InterPro" id="IPR014048">
    <property type="entry name" value="MethylDNA_cys_MeTrfase_DNA-bd"/>
</dbReference>
<dbReference type="Gene3D" id="1.10.10.10">
    <property type="entry name" value="Winged helix-like DNA-binding domain superfamily/Winged helix DNA-binding domain"/>
    <property type="match status" value="1"/>
</dbReference>